<evidence type="ECO:0000313" key="4">
    <source>
        <dbReference type="Proteomes" id="UP001224775"/>
    </source>
</evidence>
<feature type="domain" description="Rad50/SbcC-type AAA" evidence="2">
    <location>
        <begin position="21"/>
        <end position="219"/>
    </location>
</feature>
<dbReference type="Pfam" id="PF13476">
    <property type="entry name" value="AAA_23"/>
    <property type="match status" value="1"/>
</dbReference>
<dbReference type="InterPro" id="IPR038729">
    <property type="entry name" value="Rad50/SbcC_AAA"/>
</dbReference>
<dbReference type="EMBL" id="JATAAI010000003">
    <property type="protein sequence ID" value="KAK1746808.1"/>
    <property type="molecule type" value="Genomic_DNA"/>
</dbReference>
<evidence type="ECO:0000313" key="3">
    <source>
        <dbReference type="EMBL" id="KAK1746808.1"/>
    </source>
</evidence>
<organism evidence="3 4">
    <name type="scientific">Skeletonema marinoi</name>
    <dbReference type="NCBI Taxonomy" id="267567"/>
    <lineage>
        <taxon>Eukaryota</taxon>
        <taxon>Sar</taxon>
        <taxon>Stramenopiles</taxon>
        <taxon>Ochrophyta</taxon>
        <taxon>Bacillariophyta</taxon>
        <taxon>Coscinodiscophyceae</taxon>
        <taxon>Thalassiosirophycidae</taxon>
        <taxon>Thalassiosirales</taxon>
        <taxon>Skeletonemataceae</taxon>
        <taxon>Skeletonema</taxon>
        <taxon>Skeletonema marinoi-dohrnii complex</taxon>
    </lineage>
</organism>
<keyword evidence="1" id="KW-0175">Coiled coil</keyword>
<protein>
    <submittedName>
        <fullName evidence="3">ABC transporter</fullName>
    </submittedName>
</protein>
<dbReference type="GO" id="GO:0006302">
    <property type="term" value="P:double-strand break repair"/>
    <property type="evidence" value="ECO:0007669"/>
    <property type="project" value="InterPro"/>
</dbReference>
<keyword evidence="4" id="KW-1185">Reference proteome</keyword>
<gene>
    <name evidence="3" type="ORF">QTG54_002152</name>
</gene>
<dbReference type="CDD" id="cd00267">
    <property type="entry name" value="ABC_ATPase"/>
    <property type="match status" value="1"/>
</dbReference>
<evidence type="ECO:0000256" key="1">
    <source>
        <dbReference type="SAM" id="Coils"/>
    </source>
</evidence>
<feature type="coiled-coil region" evidence="1">
    <location>
        <begin position="367"/>
        <end position="401"/>
    </location>
</feature>
<comment type="caution">
    <text evidence="3">The sequence shown here is derived from an EMBL/GenBank/DDBJ whole genome shotgun (WGS) entry which is preliminary data.</text>
</comment>
<feature type="non-terminal residue" evidence="3">
    <location>
        <position position="1"/>
    </location>
</feature>
<accession>A0AAD8YIV7</accession>
<sequence length="700" mass="77393">LESVSIRLWFIREESTYPLRNRGVVLIRGRNDDFGSDSNGVGKSTIAMASLWALSGSLDPRPAQDGKVGDVVNDLSKVAEVTLRGTLNSKSFIVKRTKSKSSAASLSFILDGDDLTRQSATDTQKLINEHFCSESQLLVRTIFHGQHSIGGLLEASDAKLKDELSQLVSLEIWQQSASLARSKQRELLRKTTEIDGMISLREKDEKVAHEKTLLAKIESERRQAILDKARISFKEQEQEICRSSLNASTIEEEMDVLQSLMRQSDAELSDLDEELSAIMKSHNNELIRLRSLLSEKVSIGNEAKANMMSRQRVFDKALIELKTAEKNLIQCQLEWDDLLEQRDVSQDPGCPTCGQPIISVDARERVARNYEDNLSIAMSTKDEAEAAMSHASLEKDQAQAASDAAAVEVNECLEDVSQAEALGSLNTSDVRERIHKVRSIQSKRSIHFASLVRKSKNISNFDLEKAKIDADLSRLIEALDASRAAYKSCCNDLELVQKNIADLEKERDTRSKDAASTAILVNVLGSKGIQAFVLQNIVDALQVCSRPYLDELSGGSLQLNIQVGSNDSIIKQAATRNPDGTWSSRPLASLSGGQWRRLSLSLSLGFAHLSSKRGNLRSSLLIMDEPLTHLDSTGRASVGKLLRKICNEDTLALSTILVILQDIAAEEIEECFDQVDEVVKSGGESYIILDANMENVDEYQ</sequence>
<feature type="coiled-coil region" evidence="1">
    <location>
        <begin position="486"/>
        <end position="513"/>
    </location>
</feature>
<dbReference type="Gene3D" id="3.40.50.300">
    <property type="entry name" value="P-loop containing nucleotide triphosphate hydrolases"/>
    <property type="match status" value="2"/>
</dbReference>
<reference evidence="3" key="1">
    <citation type="submission" date="2023-06" db="EMBL/GenBank/DDBJ databases">
        <title>Survivors Of The Sea: Transcriptome response of Skeletonema marinoi to long-term dormancy.</title>
        <authorList>
            <person name="Pinder M.I.M."/>
            <person name="Kourtchenko O."/>
            <person name="Robertson E.K."/>
            <person name="Larsson T."/>
            <person name="Maumus F."/>
            <person name="Osuna-Cruz C.M."/>
            <person name="Vancaester E."/>
            <person name="Stenow R."/>
            <person name="Vandepoele K."/>
            <person name="Ploug H."/>
            <person name="Bruchert V."/>
            <person name="Godhe A."/>
            <person name="Topel M."/>
        </authorList>
    </citation>
    <scope>NUCLEOTIDE SEQUENCE</scope>
    <source>
        <strain evidence="3">R05AC</strain>
    </source>
</reference>
<name>A0AAD8YIV7_9STRA</name>
<dbReference type="Proteomes" id="UP001224775">
    <property type="component" value="Unassembled WGS sequence"/>
</dbReference>
<dbReference type="PANTHER" id="PTHR32114">
    <property type="entry name" value="ABC TRANSPORTER ABCH.3"/>
    <property type="match status" value="1"/>
</dbReference>
<dbReference type="PANTHER" id="PTHR32114:SF2">
    <property type="entry name" value="ABC TRANSPORTER ABCH.3"/>
    <property type="match status" value="1"/>
</dbReference>
<dbReference type="InterPro" id="IPR027417">
    <property type="entry name" value="P-loop_NTPase"/>
</dbReference>
<dbReference type="GO" id="GO:0016887">
    <property type="term" value="F:ATP hydrolysis activity"/>
    <property type="evidence" value="ECO:0007669"/>
    <property type="project" value="InterPro"/>
</dbReference>
<dbReference type="SUPFAM" id="SSF52540">
    <property type="entry name" value="P-loop containing nucleoside triphosphate hydrolases"/>
    <property type="match status" value="1"/>
</dbReference>
<proteinExistence type="predicted"/>
<evidence type="ECO:0000259" key="2">
    <source>
        <dbReference type="Pfam" id="PF13476"/>
    </source>
</evidence>
<dbReference type="AlphaFoldDB" id="A0AAD8YIV7"/>